<feature type="domain" description="RNase H type-1" evidence="1">
    <location>
        <begin position="477"/>
        <end position="576"/>
    </location>
</feature>
<dbReference type="Pfam" id="PF13456">
    <property type="entry name" value="RVT_3"/>
    <property type="match status" value="1"/>
</dbReference>
<dbReference type="EMBL" id="OIVN01005757">
    <property type="protein sequence ID" value="SPD23867.1"/>
    <property type="molecule type" value="Genomic_DNA"/>
</dbReference>
<dbReference type="InterPro" id="IPR002156">
    <property type="entry name" value="RNaseH_domain"/>
</dbReference>
<dbReference type="GO" id="GO:0004523">
    <property type="term" value="F:RNA-DNA hybrid ribonuclease activity"/>
    <property type="evidence" value="ECO:0007669"/>
    <property type="project" value="InterPro"/>
</dbReference>
<dbReference type="CDD" id="cd06222">
    <property type="entry name" value="RNase_H_like"/>
    <property type="match status" value="1"/>
</dbReference>
<evidence type="ECO:0000259" key="2">
    <source>
        <dbReference type="Pfam" id="PF13966"/>
    </source>
</evidence>
<dbReference type="InterPro" id="IPR044730">
    <property type="entry name" value="RNase_H-like_dom_plant"/>
</dbReference>
<feature type="domain" description="Reverse transcriptase zinc-binding" evidence="2">
    <location>
        <begin position="275"/>
        <end position="362"/>
    </location>
</feature>
<dbReference type="GO" id="GO:0003676">
    <property type="term" value="F:nucleic acid binding"/>
    <property type="evidence" value="ECO:0007669"/>
    <property type="project" value="InterPro"/>
</dbReference>
<organism evidence="3">
    <name type="scientific">Fagus sylvatica</name>
    <name type="common">Beechnut</name>
    <dbReference type="NCBI Taxonomy" id="28930"/>
    <lineage>
        <taxon>Eukaryota</taxon>
        <taxon>Viridiplantae</taxon>
        <taxon>Streptophyta</taxon>
        <taxon>Embryophyta</taxon>
        <taxon>Tracheophyta</taxon>
        <taxon>Spermatophyta</taxon>
        <taxon>Magnoliopsida</taxon>
        <taxon>eudicotyledons</taxon>
        <taxon>Gunneridae</taxon>
        <taxon>Pentapetalae</taxon>
        <taxon>rosids</taxon>
        <taxon>fabids</taxon>
        <taxon>Fagales</taxon>
        <taxon>Fagaceae</taxon>
        <taxon>Fagus</taxon>
    </lineage>
</organism>
<protein>
    <recommendedName>
        <fullName evidence="4">Reverse transcriptase zinc-binding domain-containing protein</fullName>
    </recommendedName>
</protein>
<dbReference type="PANTHER" id="PTHR33116:SF86">
    <property type="entry name" value="REVERSE TRANSCRIPTASE DOMAIN-CONTAINING PROTEIN"/>
    <property type="match status" value="1"/>
</dbReference>
<dbReference type="InterPro" id="IPR026960">
    <property type="entry name" value="RVT-Znf"/>
</dbReference>
<dbReference type="Pfam" id="PF13966">
    <property type="entry name" value="zf-RVT"/>
    <property type="match status" value="1"/>
</dbReference>
<sequence length="592" mass="67696">MKKVRENANYLGAPLFHSSSRIKDFRFLQEKLEARLLGWRCKTLSWAGRATLIKSIAMALPVYTFSSSDVPNTICDKLDASIRRFWWNPNRESGKFLAWKAWDGLCVPKALGGLGFRCAKQFNTALFAKLTWMIVSYRESPCMNALRSKYKVVEDWINREPLKNSSHTWRAIERLKPIIQKGACFIIGDGKKVDCWKDPWVPWLPDFLPKPKAGFLNSNPCLVADLINWDLKAWRIGMLEEMFDQVSVSAIMRISLPLVPRLDELTWVADSKGLFSVKSVLLLLQNHTWPAAPDPVWKKLWKCRMHERLRTLVWRIGSGALPTNLNFFTRMAKGDPCCPLCKAKVESVAHLFFKCSETKMFWFGTCWGIRPDMLVVNKDIDVVKLVVDPPIPFSASGMVKQNLELAAIQIALTLEAIWKFRNQFVHQSKLENPFVSIKALECRIMEHVQCLWSKTNLVNTKALNWYPPPCGILKINVDATILTDSAMIAVIARNESGLIVKAWVKQVNTVDPLVAKATAILWVVQIAKMEKWDAVCFESDSKLVVECLQSLVSFWSIAGICENIKYLAAYFRYCSFIGLNVRSIWWRIRLPS</sequence>
<evidence type="ECO:0000313" key="3">
    <source>
        <dbReference type="EMBL" id="SPD23867.1"/>
    </source>
</evidence>
<evidence type="ECO:0008006" key="4">
    <source>
        <dbReference type="Google" id="ProtNLM"/>
    </source>
</evidence>
<dbReference type="AlphaFoldDB" id="A0A2N9IDA0"/>
<accession>A0A2N9IDA0</accession>
<reference evidence="3" key="1">
    <citation type="submission" date="2018-02" db="EMBL/GenBank/DDBJ databases">
        <authorList>
            <person name="Cohen D.B."/>
            <person name="Kent A.D."/>
        </authorList>
    </citation>
    <scope>NUCLEOTIDE SEQUENCE</scope>
</reference>
<name>A0A2N9IDA0_FAGSY</name>
<dbReference type="PANTHER" id="PTHR33116">
    <property type="entry name" value="REVERSE TRANSCRIPTASE ZINC-BINDING DOMAIN-CONTAINING PROTEIN-RELATED-RELATED"/>
    <property type="match status" value="1"/>
</dbReference>
<evidence type="ECO:0000259" key="1">
    <source>
        <dbReference type="Pfam" id="PF13456"/>
    </source>
</evidence>
<dbReference type="InterPro" id="IPR036397">
    <property type="entry name" value="RNaseH_sf"/>
</dbReference>
<gene>
    <name evidence="3" type="ORF">FSB_LOCUS51749</name>
</gene>
<dbReference type="Gene3D" id="3.30.420.10">
    <property type="entry name" value="Ribonuclease H-like superfamily/Ribonuclease H"/>
    <property type="match status" value="1"/>
</dbReference>
<proteinExistence type="predicted"/>